<dbReference type="GO" id="GO:0003676">
    <property type="term" value="F:nucleic acid binding"/>
    <property type="evidence" value="ECO:0007669"/>
    <property type="project" value="InterPro"/>
</dbReference>
<dbReference type="PANTHER" id="PTHR47331">
    <property type="entry name" value="PHD-TYPE DOMAIN-CONTAINING PROTEIN"/>
    <property type="match status" value="1"/>
</dbReference>
<evidence type="ECO:0000259" key="3">
    <source>
        <dbReference type="PROSITE" id="PS50158"/>
    </source>
</evidence>
<keyword evidence="2" id="KW-0732">Signal</keyword>
<keyword evidence="1" id="KW-0479">Metal-binding</keyword>
<dbReference type="InterPro" id="IPR021109">
    <property type="entry name" value="Peptidase_aspartic_dom_sf"/>
</dbReference>
<dbReference type="PANTHER" id="PTHR47331:SF5">
    <property type="entry name" value="RIBONUCLEASE H"/>
    <property type="match status" value="1"/>
</dbReference>
<feature type="domain" description="CCHC-type" evidence="3">
    <location>
        <begin position="44"/>
        <end position="58"/>
    </location>
</feature>
<keyword evidence="5" id="KW-1185">Reference proteome</keyword>
<organism evidence="4 5">
    <name type="scientific">Brenthis ino</name>
    <name type="common">lesser marbled fritillary</name>
    <dbReference type="NCBI Taxonomy" id="405034"/>
    <lineage>
        <taxon>Eukaryota</taxon>
        <taxon>Metazoa</taxon>
        <taxon>Ecdysozoa</taxon>
        <taxon>Arthropoda</taxon>
        <taxon>Hexapoda</taxon>
        <taxon>Insecta</taxon>
        <taxon>Pterygota</taxon>
        <taxon>Neoptera</taxon>
        <taxon>Endopterygota</taxon>
        <taxon>Lepidoptera</taxon>
        <taxon>Glossata</taxon>
        <taxon>Ditrysia</taxon>
        <taxon>Papilionoidea</taxon>
        <taxon>Nymphalidae</taxon>
        <taxon>Heliconiinae</taxon>
        <taxon>Argynnini</taxon>
        <taxon>Brenthis</taxon>
    </lineage>
</organism>
<keyword evidence="1" id="KW-0863">Zinc-finger</keyword>
<gene>
    <name evidence="4" type="ORF">BINO364_LOCUS11746</name>
</gene>
<sequence length="228" mass="25854">MWRSVAVALLVRALAVGASCADLQHKMALNFRERNEYIQKNNLCYNCLHPGHSVKKCRLQMSCRICHKRHHSLLHQPSKSNTLDQSEKQAQPTVSVYANVEESEGEEINAMMTSHYNGRQSSAMLATAEVKAKSEEGNIIMLRALIDQGSEASFISEKAAQLLKLSRQPARGNVVGMGSTRTSVNQRVQLQVSPRWESQFSIHIQAYVISKQLRFKIHLFLKRIQFTY</sequence>
<evidence type="ECO:0000313" key="5">
    <source>
        <dbReference type="Proteomes" id="UP000838878"/>
    </source>
</evidence>
<keyword evidence="1" id="KW-0862">Zinc</keyword>
<dbReference type="EMBL" id="OV170225">
    <property type="protein sequence ID" value="CAH0726267.1"/>
    <property type="molecule type" value="Genomic_DNA"/>
</dbReference>
<evidence type="ECO:0000313" key="4">
    <source>
        <dbReference type="EMBL" id="CAH0726267.1"/>
    </source>
</evidence>
<name>A0A8J9W562_9NEOP</name>
<feature type="chain" id="PRO_5035475114" description="CCHC-type domain-containing protein" evidence="2">
    <location>
        <begin position="21"/>
        <end position="228"/>
    </location>
</feature>
<dbReference type="Proteomes" id="UP000838878">
    <property type="component" value="Chromosome 5"/>
</dbReference>
<accession>A0A8J9W562</accession>
<evidence type="ECO:0000256" key="2">
    <source>
        <dbReference type="SAM" id="SignalP"/>
    </source>
</evidence>
<feature type="signal peptide" evidence="2">
    <location>
        <begin position="1"/>
        <end position="20"/>
    </location>
</feature>
<protein>
    <recommendedName>
        <fullName evidence="3">CCHC-type domain-containing protein</fullName>
    </recommendedName>
</protein>
<dbReference type="OrthoDB" id="5984724at2759"/>
<feature type="non-terminal residue" evidence="4">
    <location>
        <position position="228"/>
    </location>
</feature>
<proteinExistence type="predicted"/>
<dbReference type="InterPro" id="IPR001878">
    <property type="entry name" value="Znf_CCHC"/>
</dbReference>
<evidence type="ECO:0000256" key="1">
    <source>
        <dbReference type="PROSITE-ProRule" id="PRU00047"/>
    </source>
</evidence>
<dbReference type="GO" id="GO:0008270">
    <property type="term" value="F:zinc ion binding"/>
    <property type="evidence" value="ECO:0007669"/>
    <property type="project" value="UniProtKB-KW"/>
</dbReference>
<dbReference type="Gene3D" id="2.40.70.10">
    <property type="entry name" value="Acid Proteases"/>
    <property type="match status" value="1"/>
</dbReference>
<reference evidence="4" key="1">
    <citation type="submission" date="2021-12" db="EMBL/GenBank/DDBJ databases">
        <authorList>
            <person name="Martin H S."/>
        </authorList>
    </citation>
    <scope>NUCLEOTIDE SEQUENCE</scope>
</reference>
<dbReference type="PROSITE" id="PS50158">
    <property type="entry name" value="ZF_CCHC"/>
    <property type="match status" value="1"/>
</dbReference>
<dbReference type="AlphaFoldDB" id="A0A8J9W562"/>